<keyword evidence="3" id="KW-1185">Reference proteome</keyword>
<evidence type="ECO:0000313" key="2">
    <source>
        <dbReference type="EMBL" id="KAG9339122.1"/>
    </source>
</evidence>
<dbReference type="AlphaFoldDB" id="A0A8T2NND8"/>
<feature type="compositionally biased region" description="Acidic residues" evidence="1">
    <location>
        <begin position="1"/>
        <end position="15"/>
    </location>
</feature>
<sequence>MCEDQASGEEEEAVEEQPISALPPEAAQEEEGPTPVSSSPAFQCLDEESEIRQLQDAKRFTAELEKQQRELEKADRFPEGVNTEVGRMRRQLLIYLNNIREAEEMEYQLQYQMECLKGEKDVLEKEYDSQPKPAKNLQREQEGLDKKKDSIEALELGKEIDRIKRKKTDVQKKTAELEQQLVDLGKVHKDMQVKKEELEQERKEVLAELEKRRRELEAAEREQNMLQKDKDVIQEKEAIMMGQRGMLDINLSHINLERKTLQEHLMRNQKDKDRQLHSLKNMELKLKMGTDSLGDTQFQYNKIKSQRDAMPSGEEDLLRRNELQKEVEHLRRNLMHQ</sequence>
<accession>A0A8T2NND8</accession>
<comment type="caution">
    <text evidence="2">The sequence shown here is derived from an EMBL/GenBank/DDBJ whole genome shotgun (WGS) entry which is preliminary data.</text>
</comment>
<feature type="non-terminal residue" evidence="2">
    <location>
        <position position="1"/>
    </location>
</feature>
<dbReference type="EMBL" id="JAFBMS010000058">
    <property type="protein sequence ID" value="KAG9339122.1"/>
    <property type="molecule type" value="Genomic_DNA"/>
</dbReference>
<dbReference type="Proteomes" id="UP000824540">
    <property type="component" value="Unassembled WGS sequence"/>
</dbReference>
<dbReference type="OrthoDB" id="10262929at2759"/>
<protein>
    <submittedName>
        <fullName evidence="2">Uncharacterized protein</fullName>
    </submittedName>
</protein>
<gene>
    <name evidence="2" type="ORF">JZ751_024153</name>
</gene>
<evidence type="ECO:0000256" key="1">
    <source>
        <dbReference type="SAM" id="MobiDB-lite"/>
    </source>
</evidence>
<feature type="region of interest" description="Disordered" evidence="1">
    <location>
        <begin position="124"/>
        <end position="144"/>
    </location>
</feature>
<feature type="region of interest" description="Disordered" evidence="1">
    <location>
        <begin position="1"/>
        <end position="48"/>
    </location>
</feature>
<organism evidence="2 3">
    <name type="scientific">Albula glossodonta</name>
    <name type="common">roundjaw bonefish</name>
    <dbReference type="NCBI Taxonomy" id="121402"/>
    <lineage>
        <taxon>Eukaryota</taxon>
        <taxon>Metazoa</taxon>
        <taxon>Chordata</taxon>
        <taxon>Craniata</taxon>
        <taxon>Vertebrata</taxon>
        <taxon>Euteleostomi</taxon>
        <taxon>Actinopterygii</taxon>
        <taxon>Neopterygii</taxon>
        <taxon>Teleostei</taxon>
        <taxon>Albuliformes</taxon>
        <taxon>Albulidae</taxon>
        <taxon>Albula</taxon>
    </lineage>
</organism>
<reference evidence="2" key="1">
    <citation type="thesis" date="2021" institute="BYU ScholarsArchive" country="Provo, UT, USA">
        <title>Applications of and Algorithms for Genome Assembly and Genomic Analyses with an Emphasis on Marine Teleosts.</title>
        <authorList>
            <person name="Pickett B.D."/>
        </authorList>
    </citation>
    <scope>NUCLEOTIDE SEQUENCE</scope>
    <source>
        <strain evidence="2">HI-2016</strain>
    </source>
</reference>
<name>A0A8T2NND8_9TELE</name>
<proteinExistence type="predicted"/>
<evidence type="ECO:0000313" key="3">
    <source>
        <dbReference type="Proteomes" id="UP000824540"/>
    </source>
</evidence>